<sequence length="352" mass="40173">MSVAYARQAEMELPLLYHLPKAKLDAFVQELRKAYDVFGPVAKGKEFVFAPVTSAEELALHYQTTLLPPKKLLHLPFEVLFSFHEDQHIEEAVAPERPQVILGIHPCDVHAIHILDKAYTSEYPDPYYMAKRRNTIIIALNCTTPGEHCFCSSFGTGPALREGYDLLLTDLGQGFLVEVGSQVGKKLLLNMDMELTPAPRVAMVEKQKVIDNARRRFQKKINTQGLHELLEENFRHPLWEELMHQCLACGSCTMVCPTCFCYNVVDKLDLNLKSGKRQREWDSCMLLEYAQVALGHNFRKDRDARVKQRIYHKLVYYEPQFGTLGCVGCGRCIKACVKKIDITDIISRLRGE</sequence>
<evidence type="ECO:0000256" key="1">
    <source>
        <dbReference type="ARBA" id="ARBA00022723"/>
    </source>
</evidence>
<dbReference type="GO" id="GO:0046872">
    <property type="term" value="F:metal ion binding"/>
    <property type="evidence" value="ECO:0007669"/>
    <property type="project" value="UniProtKB-KW"/>
</dbReference>
<dbReference type="PANTHER" id="PTHR40447">
    <property type="entry name" value="ANAEROBIC SULFITE REDUCTASE SUBUNIT A"/>
    <property type="match status" value="1"/>
</dbReference>
<proteinExistence type="predicted"/>
<dbReference type="SUPFAM" id="SSF46548">
    <property type="entry name" value="alpha-helical ferredoxin"/>
    <property type="match status" value="1"/>
</dbReference>
<evidence type="ECO:0000313" key="6">
    <source>
        <dbReference type="Proteomes" id="UP000192569"/>
    </source>
</evidence>
<feature type="domain" description="4Fe-4S ferredoxin-type" evidence="4">
    <location>
        <begin position="235"/>
        <end position="267"/>
    </location>
</feature>
<keyword evidence="3" id="KW-0411">Iron-sulfur</keyword>
<dbReference type="Proteomes" id="UP000192569">
    <property type="component" value="Chromosome I"/>
</dbReference>
<reference evidence="5 6" key="1">
    <citation type="submission" date="2017-04" db="EMBL/GenBank/DDBJ databases">
        <authorList>
            <person name="Afonso C.L."/>
            <person name="Miller P.J."/>
            <person name="Scott M.A."/>
            <person name="Spackman E."/>
            <person name="Goraichik I."/>
            <person name="Dimitrov K.M."/>
            <person name="Suarez D.L."/>
            <person name="Swayne D.E."/>
        </authorList>
    </citation>
    <scope>NUCLEOTIDE SEQUENCE [LARGE SCALE GENOMIC DNA]</scope>
    <source>
        <strain evidence="5 6">ToBE</strain>
    </source>
</reference>
<evidence type="ECO:0000256" key="2">
    <source>
        <dbReference type="ARBA" id="ARBA00023004"/>
    </source>
</evidence>
<evidence type="ECO:0000256" key="3">
    <source>
        <dbReference type="ARBA" id="ARBA00023014"/>
    </source>
</evidence>
<evidence type="ECO:0000259" key="4">
    <source>
        <dbReference type="PROSITE" id="PS51379"/>
    </source>
</evidence>
<dbReference type="GO" id="GO:0051536">
    <property type="term" value="F:iron-sulfur cluster binding"/>
    <property type="evidence" value="ECO:0007669"/>
    <property type="project" value="UniProtKB-KW"/>
</dbReference>
<dbReference type="EMBL" id="LT838272">
    <property type="protein sequence ID" value="SMB98873.1"/>
    <property type="molecule type" value="Genomic_DNA"/>
</dbReference>
<keyword evidence="1" id="KW-0479">Metal-binding</keyword>
<keyword evidence="2" id="KW-0408">Iron</keyword>
<keyword evidence="6" id="KW-1185">Reference proteome</keyword>
<gene>
    <name evidence="5" type="ORF">SAMN00808754_2599</name>
</gene>
<accession>A0A1W1W041</accession>
<organism evidence="5 6">
    <name type="scientific">Thermanaeromonas toyohensis ToBE</name>
    <dbReference type="NCBI Taxonomy" id="698762"/>
    <lineage>
        <taxon>Bacteria</taxon>
        <taxon>Bacillati</taxon>
        <taxon>Bacillota</taxon>
        <taxon>Clostridia</taxon>
        <taxon>Neomoorellales</taxon>
        <taxon>Neomoorellaceae</taxon>
        <taxon>Thermanaeromonas</taxon>
    </lineage>
</organism>
<protein>
    <submittedName>
        <fullName evidence="5">4Fe-4S dicluster domain-containing protein</fullName>
    </submittedName>
</protein>
<dbReference type="OrthoDB" id="9796486at2"/>
<evidence type="ECO:0000313" key="5">
    <source>
        <dbReference type="EMBL" id="SMB98873.1"/>
    </source>
</evidence>
<dbReference type="PROSITE" id="PS51379">
    <property type="entry name" value="4FE4S_FER_2"/>
    <property type="match status" value="2"/>
</dbReference>
<dbReference type="PROSITE" id="PS00198">
    <property type="entry name" value="4FE4S_FER_1"/>
    <property type="match status" value="1"/>
</dbReference>
<dbReference type="InterPro" id="IPR009051">
    <property type="entry name" value="Helical_ferredxn"/>
</dbReference>
<dbReference type="InterPro" id="IPR017900">
    <property type="entry name" value="4Fe4S_Fe_S_CS"/>
</dbReference>
<dbReference type="RefSeq" id="WP_084666250.1">
    <property type="nucleotide sequence ID" value="NZ_LT838272.1"/>
</dbReference>
<feature type="domain" description="4Fe-4S ferredoxin-type" evidence="4">
    <location>
        <begin position="317"/>
        <end position="345"/>
    </location>
</feature>
<dbReference type="STRING" id="698762.SAMN00808754_2599"/>
<dbReference type="PANTHER" id="PTHR40447:SF1">
    <property type="entry name" value="ANAEROBIC SULFITE REDUCTASE SUBUNIT A"/>
    <property type="match status" value="1"/>
</dbReference>
<dbReference type="Gene3D" id="1.10.1060.10">
    <property type="entry name" value="Alpha-helical ferredoxin"/>
    <property type="match status" value="1"/>
</dbReference>
<name>A0A1W1W041_9FIRM</name>
<dbReference type="InterPro" id="IPR017896">
    <property type="entry name" value="4Fe4S_Fe-S-bd"/>
</dbReference>
<dbReference type="AlphaFoldDB" id="A0A1W1W041"/>
<dbReference type="Pfam" id="PF17179">
    <property type="entry name" value="Fer4_22"/>
    <property type="match status" value="1"/>
</dbReference>